<sequence>MQFGAIVPSMPDVVLRRIFDSLTYKELCRFEFDFLSGVLRRSRLYIRKLSCDLRFLANLDQLKCDRERNRRYWSNVEEVWLVISKLNEQITDKFLAIESDLFLNLSELTVQIHQLTSQADNADRVLSAIISRFPSVFINMELHAITCDEIYYQLHAFSPTKLNKLKLVCVAYEPSKISLTRIARNLKQSHIDIRNFTLRDWCIECDPNEPLFHNAINTFRISSCNIDSVDKLASALQKTVQVAELEERNHDDRLHNDNQKREKMDRCDSLENFIERLEVAGQCIFHGLDYLNDKAHIEFEYRIHSRLPSLEIDCSDIYYYD</sequence>
<organism evidence="3">
    <name type="scientific">Anisakis simplex</name>
    <name type="common">Herring worm</name>
    <dbReference type="NCBI Taxonomy" id="6269"/>
    <lineage>
        <taxon>Eukaryota</taxon>
        <taxon>Metazoa</taxon>
        <taxon>Ecdysozoa</taxon>
        <taxon>Nematoda</taxon>
        <taxon>Chromadorea</taxon>
        <taxon>Rhabditida</taxon>
        <taxon>Spirurina</taxon>
        <taxon>Ascaridomorpha</taxon>
        <taxon>Ascaridoidea</taxon>
        <taxon>Anisakidae</taxon>
        <taxon>Anisakis</taxon>
        <taxon>Anisakis simplex complex</taxon>
    </lineage>
</organism>
<evidence type="ECO:0000313" key="2">
    <source>
        <dbReference type="Proteomes" id="UP000267096"/>
    </source>
</evidence>
<dbReference type="AlphaFoldDB" id="A0A0M3JX31"/>
<evidence type="ECO:0000313" key="1">
    <source>
        <dbReference type="EMBL" id="VDK47158.1"/>
    </source>
</evidence>
<dbReference type="Proteomes" id="UP000267096">
    <property type="component" value="Unassembled WGS sequence"/>
</dbReference>
<dbReference type="EMBL" id="UYRR01031174">
    <property type="protein sequence ID" value="VDK47158.1"/>
    <property type="molecule type" value="Genomic_DNA"/>
</dbReference>
<reference evidence="1 2" key="2">
    <citation type="submission" date="2018-11" db="EMBL/GenBank/DDBJ databases">
        <authorList>
            <consortium name="Pathogen Informatics"/>
        </authorList>
    </citation>
    <scope>NUCLEOTIDE SEQUENCE [LARGE SCALE GENOMIC DNA]</scope>
</reference>
<accession>A0A0M3JX31</accession>
<name>A0A0M3JX31_ANISI</name>
<evidence type="ECO:0000313" key="3">
    <source>
        <dbReference type="WBParaSite" id="ASIM_0001288401-mRNA-1"/>
    </source>
</evidence>
<dbReference type="WBParaSite" id="ASIM_0001288401-mRNA-1">
    <property type="protein sequence ID" value="ASIM_0001288401-mRNA-1"/>
    <property type="gene ID" value="ASIM_0001288401"/>
</dbReference>
<keyword evidence="2" id="KW-1185">Reference proteome</keyword>
<dbReference type="OrthoDB" id="5860330at2759"/>
<proteinExistence type="predicted"/>
<gene>
    <name evidence="1" type="ORF">ASIM_LOCUS12350</name>
</gene>
<protein>
    <submittedName>
        <fullName evidence="3">Uncharacterized F-box protein (inferred by orthology to a C. elegans protein)</fullName>
    </submittedName>
</protein>
<reference evidence="3" key="1">
    <citation type="submission" date="2017-02" db="UniProtKB">
        <authorList>
            <consortium name="WormBaseParasite"/>
        </authorList>
    </citation>
    <scope>IDENTIFICATION</scope>
</reference>